<dbReference type="EMBL" id="CP018099">
    <property type="protein sequence ID" value="APF20438.1"/>
    <property type="molecule type" value="Genomic_DNA"/>
</dbReference>
<sequence length="47" mass="5596">MLNFGFRIICLIFFCDYWRNLLKNYFARVSVGFGWGYAAFDLTAKVF</sequence>
<dbReference type="AlphaFoldDB" id="A0A1J1CD04"/>
<evidence type="ECO:0000313" key="2">
    <source>
        <dbReference type="Proteomes" id="UP000183868"/>
    </source>
</evidence>
<gene>
    <name evidence="1" type="ORF">Cabys_3692</name>
</gene>
<protein>
    <submittedName>
        <fullName evidence="1">Uncharacterized protein</fullName>
    </submittedName>
</protein>
<dbReference type="Proteomes" id="UP000183868">
    <property type="component" value="Chromosome"/>
</dbReference>
<proteinExistence type="predicted"/>
<organism evidence="1 2">
    <name type="scientific">Caldithrix abyssi DSM 13497</name>
    <dbReference type="NCBI Taxonomy" id="880073"/>
    <lineage>
        <taxon>Bacteria</taxon>
        <taxon>Pseudomonadati</taxon>
        <taxon>Calditrichota</taxon>
        <taxon>Calditrichia</taxon>
        <taxon>Calditrichales</taxon>
        <taxon>Calditrichaceae</taxon>
        <taxon>Caldithrix</taxon>
    </lineage>
</organism>
<accession>A0A1J1CD04</accession>
<reference evidence="1 2" key="1">
    <citation type="submission" date="2016-11" db="EMBL/GenBank/DDBJ databases">
        <title>Genomic analysis of Caldithrix abyssi and proposal of a novel bacterial phylum Caldithrichaeota.</title>
        <authorList>
            <person name="Kublanov I."/>
            <person name="Sigalova O."/>
            <person name="Gavrilov S."/>
            <person name="Lebedinsky A."/>
            <person name="Ivanova N."/>
            <person name="Daum C."/>
            <person name="Reddy T."/>
            <person name="Klenk H.P."/>
            <person name="Goker M."/>
            <person name="Reva O."/>
            <person name="Miroshnichenko M."/>
            <person name="Kyprides N."/>
            <person name="Woyke T."/>
            <person name="Gelfand M."/>
        </authorList>
    </citation>
    <scope>NUCLEOTIDE SEQUENCE [LARGE SCALE GENOMIC DNA]</scope>
    <source>
        <strain evidence="1 2">LF13</strain>
    </source>
</reference>
<dbReference type="KEGG" id="caby:Cabys_3692"/>
<name>A0A1J1CD04_CALAY</name>
<evidence type="ECO:0000313" key="1">
    <source>
        <dbReference type="EMBL" id="APF20438.1"/>
    </source>
</evidence>